<dbReference type="EMBL" id="BAUT01000027">
    <property type="protein sequence ID" value="GAE26556.1"/>
    <property type="molecule type" value="Genomic_DNA"/>
</dbReference>
<name>W4Q3A0_9BACI</name>
<dbReference type="CDD" id="cd11386">
    <property type="entry name" value="MCP_signal"/>
    <property type="match status" value="1"/>
</dbReference>
<evidence type="ECO:0000259" key="10">
    <source>
        <dbReference type="PROSITE" id="PS50111"/>
    </source>
</evidence>
<evidence type="ECO:0008006" key="14">
    <source>
        <dbReference type="Google" id="ProtNLM"/>
    </source>
</evidence>
<dbReference type="CDD" id="cd06225">
    <property type="entry name" value="HAMP"/>
    <property type="match status" value="1"/>
</dbReference>
<dbReference type="Pfam" id="PF17200">
    <property type="entry name" value="sCache_2"/>
    <property type="match status" value="1"/>
</dbReference>
<evidence type="ECO:0000256" key="9">
    <source>
        <dbReference type="SAM" id="Phobius"/>
    </source>
</evidence>
<dbReference type="STRING" id="1236970.JCM9140_2636"/>
<comment type="subcellular location">
    <subcellularLocation>
        <location evidence="1">Cell membrane</location>
        <topology evidence="1">Multi-pass membrane protein</topology>
    </subcellularLocation>
</comment>
<evidence type="ECO:0000256" key="7">
    <source>
        <dbReference type="ARBA" id="ARBA00029447"/>
    </source>
</evidence>
<dbReference type="GO" id="GO:0005886">
    <property type="term" value="C:plasma membrane"/>
    <property type="evidence" value="ECO:0007669"/>
    <property type="project" value="UniProtKB-SubCell"/>
</dbReference>
<evidence type="ECO:0000256" key="6">
    <source>
        <dbReference type="ARBA" id="ARBA00023224"/>
    </source>
</evidence>
<dbReference type="PROSITE" id="PS50885">
    <property type="entry name" value="HAMP"/>
    <property type="match status" value="1"/>
</dbReference>
<dbReference type="AlphaFoldDB" id="W4Q3A0"/>
<keyword evidence="3 9" id="KW-0812">Transmembrane</keyword>
<keyword evidence="5 9" id="KW-0472">Membrane</keyword>
<reference evidence="12" key="1">
    <citation type="journal article" date="2014" name="Genome Announc.">
        <title>Draft Genome Sequences of Three Alkaliphilic Bacillus Strains, Bacillus wakoensis JCM 9140T, Bacillus akibai JCM 9157T, and Bacillus hemicellulosilyticus JCM 9152T.</title>
        <authorList>
            <person name="Yuki M."/>
            <person name="Oshima K."/>
            <person name="Suda W."/>
            <person name="Oshida Y."/>
            <person name="Kitamura K."/>
            <person name="Iida T."/>
            <person name="Hattori M."/>
            <person name="Ohkuma M."/>
        </authorList>
    </citation>
    <scope>NUCLEOTIDE SEQUENCE [LARGE SCALE GENOMIC DNA]</scope>
    <source>
        <strain evidence="12">JCM 9140</strain>
    </source>
</reference>
<dbReference type="InterPro" id="IPR004089">
    <property type="entry name" value="MCPsignal_dom"/>
</dbReference>
<evidence type="ECO:0000256" key="1">
    <source>
        <dbReference type="ARBA" id="ARBA00004651"/>
    </source>
</evidence>
<dbReference type="Gene3D" id="6.10.340.10">
    <property type="match status" value="1"/>
</dbReference>
<sequence length="588" mass="64290">MKAFKFKGLTGKILGLNFIILLVVATLLGSITYTFSKQQLVEAGITDLRHSINGTMAILELLNGQVERGELQLNEAQEIAANYIAGTYIDETSKTRDFTKAAFLYKEEGYMFAYDSNHVSIVHPMGFEGQDLSGLEDANGNFLIQDLVRISKNPEPEMRTHTYDWTNAGETTSREKLAYMGYYEPWDWMVGIGAYTEEFYENLGILQVVSVLVGAGTLIFGTLIYYVFIRKYLSEIKKLNVNAREIAAGNLAVELTEAKTNDEIGELSNSFKEMVTTIRGIIQQVNDSSEQVAASSEQLSASSEQTKLATNEVTVAMQSIASANETQVKQMEEGSSSLAVMADNMNRVSNMVTNLSTSSLHTAKEAEKGNHVISKVVEQMSSLTNSVQDSTEVVKKLDDRSTEIGQIIQVITGISEQTNLLALNAAIEAARAGEHGKGFAVVADEVRKLAEESTRSANLISDLIKEIQMDSSAAMEAMLKGTTDAQNGMTVVNEAGLIFGKILTAVKSMNDDIQNVSSSSVEITEKTNKVKETIEILEEIVRQTAGNSQNVASTAEEQLASMEEISASAESLSEMAQELSQTVQKFRF</sequence>
<dbReference type="Pfam" id="PF00672">
    <property type="entry name" value="HAMP"/>
    <property type="match status" value="1"/>
</dbReference>
<dbReference type="PANTHER" id="PTHR32089">
    <property type="entry name" value="METHYL-ACCEPTING CHEMOTAXIS PROTEIN MCPB"/>
    <property type="match status" value="1"/>
</dbReference>
<dbReference type="RefSeq" id="WP_034746396.1">
    <property type="nucleotide sequence ID" value="NZ_BAUT01000027.1"/>
</dbReference>
<dbReference type="GO" id="GO:0006935">
    <property type="term" value="P:chemotaxis"/>
    <property type="evidence" value="ECO:0007669"/>
    <property type="project" value="InterPro"/>
</dbReference>
<proteinExistence type="inferred from homology"/>
<gene>
    <name evidence="12" type="ORF">JCM9140_2636</name>
</gene>
<dbReference type="Gene3D" id="3.30.450.20">
    <property type="entry name" value="PAS domain"/>
    <property type="match status" value="1"/>
</dbReference>
<evidence type="ECO:0000256" key="2">
    <source>
        <dbReference type="ARBA" id="ARBA00022475"/>
    </source>
</evidence>
<dbReference type="Gene3D" id="1.10.287.950">
    <property type="entry name" value="Methyl-accepting chemotaxis protein"/>
    <property type="match status" value="1"/>
</dbReference>
<feature type="domain" description="Methyl-accepting transducer" evidence="10">
    <location>
        <begin position="302"/>
        <end position="573"/>
    </location>
</feature>
<protein>
    <recommendedName>
        <fullName evidence="14">Methyl-accepting chemotaxis protein</fullName>
    </recommendedName>
</protein>
<feature type="transmembrane region" description="Helical" evidence="9">
    <location>
        <begin position="12"/>
        <end position="35"/>
    </location>
</feature>
<evidence type="ECO:0000256" key="3">
    <source>
        <dbReference type="ARBA" id="ARBA00022692"/>
    </source>
</evidence>
<dbReference type="PRINTS" id="PR00260">
    <property type="entry name" value="CHEMTRNSDUCR"/>
</dbReference>
<dbReference type="SUPFAM" id="SSF58104">
    <property type="entry name" value="Methyl-accepting chemotaxis protein (MCP) signaling domain"/>
    <property type="match status" value="1"/>
</dbReference>
<accession>W4Q3A0</accession>
<dbReference type="PANTHER" id="PTHR32089:SF112">
    <property type="entry name" value="LYSOZYME-LIKE PROTEIN-RELATED"/>
    <property type="match status" value="1"/>
</dbReference>
<comment type="caution">
    <text evidence="12">The sequence shown here is derived from an EMBL/GenBank/DDBJ whole genome shotgun (WGS) entry which is preliminary data.</text>
</comment>
<keyword evidence="13" id="KW-1185">Reference proteome</keyword>
<dbReference type="GO" id="GO:0004888">
    <property type="term" value="F:transmembrane signaling receptor activity"/>
    <property type="evidence" value="ECO:0007669"/>
    <property type="project" value="InterPro"/>
</dbReference>
<evidence type="ECO:0000256" key="5">
    <source>
        <dbReference type="ARBA" id="ARBA00023136"/>
    </source>
</evidence>
<evidence type="ECO:0000313" key="13">
    <source>
        <dbReference type="Proteomes" id="UP000018890"/>
    </source>
</evidence>
<keyword evidence="6 8" id="KW-0807">Transducer</keyword>
<keyword evidence="4 9" id="KW-1133">Transmembrane helix</keyword>
<feature type="transmembrane region" description="Helical" evidence="9">
    <location>
        <begin position="205"/>
        <end position="228"/>
    </location>
</feature>
<evidence type="ECO:0000313" key="12">
    <source>
        <dbReference type="EMBL" id="GAE26556.1"/>
    </source>
</evidence>
<organism evidence="12 13">
    <name type="scientific">Halalkalibacter wakoensis JCM 9140</name>
    <dbReference type="NCBI Taxonomy" id="1236970"/>
    <lineage>
        <taxon>Bacteria</taxon>
        <taxon>Bacillati</taxon>
        <taxon>Bacillota</taxon>
        <taxon>Bacilli</taxon>
        <taxon>Bacillales</taxon>
        <taxon>Bacillaceae</taxon>
        <taxon>Halalkalibacter</taxon>
    </lineage>
</organism>
<dbReference type="SMART" id="SM00304">
    <property type="entry name" value="HAMP"/>
    <property type="match status" value="1"/>
</dbReference>
<dbReference type="InterPro" id="IPR003660">
    <property type="entry name" value="HAMP_dom"/>
</dbReference>
<dbReference type="Proteomes" id="UP000018890">
    <property type="component" value="Unassembled WGS sequence"/>
</dbReference>
<dbReference type="InterPro" id="IPR004090">
    <property type="entry name" value="Chemotax_Me-accpt_rcpt"/>
</dbReference>
<keyword evidence="2" id="KW-1003">Cell membrane</keyword>
<dbReference type="Pfam" id="PF00015">
    <property type="entry name" value="MCPsignal"/>
    <property type="match status" value="1"/>
</dbReference>
<dbReference type="PROSITE" id="PS50111">
    <property type="entry name" value="CHEMOTAXIS_TRANSDUC_2"/>
    <property type="match status" value="1"/>
</dbReference>
<dbReference type="InterPro" id="IPR033480">
    <property type="entry name" value="sCache_2"/>
</dbReference>
<feature type="domain" description="HAMP" evidence="11">
    <location>
        <begin position="230"/>
        <end position="283"/>
    </location>
</feature>
<evidence type="ECO:0000256" key="4">
    <source>
        <dbReference type="ARBA" id="ARBA00022989"/>
    </source>
</evidence>
<evidence type="ECO:0000256" key="8">
    <source>
        <dbReference type="PROSITE-ProRule" id="PRU00284"/>
    </source>
</evidence>
<dbReference type="GO" id="GO:0007165">
    <property type="term" value="P:signal transduction"/>
    <property type="evidence" value="ECO:0007669"/>
    <property type="project" value="UniProtKB-KW"/>
</dbReference>
<dbReference type="SMART" id="SM00283">
    <property type="entry name" value="MA"/>
    <property type="match status" value="1"/>
</dbReference>
<evidence type="ECO:0000259" key="11">
    <source>
        <dbReference type="PROSITE" id="PS50885"/>
    </source>
</evidence>
<comment type="similarity">
    <text evidence="7">Belongs to the methyl-accepting chemotaxis (MCP) protein family.</text>
</comment>
<dbReference type="SMART" id="SM01049">
    <property type="entry name" value="Cache_2"/>
    <property type="match status" value="1"/>
</dbReference>